<dbReference type="Gene3D" id="2.40.420.20">
    <property type="match status" value="1"/>
</dbReference>
<dbReference type="KEGG" id="cpb:Cphamn1_1477"/>
<dbReference type="Pfam" id="PF25989">
    <property type="entry name" value="YknX_C"/>
    <property type="match status" value="1"/>
</dbReference>
<dbReference type="OrthoDB" id="9784685at2"/>
<dbReference type="PANTHER" id="PTHR30469">
    <property type="entry name" value="MULTIDRUG RESISTANCE PROTEIN MDTA"/>
    <property type="match status" value="1"/>
</dbReference>
<dbReference type="STRING" id="331678.Cphamn1_1477"/>
<gene>
    <name evidence="4" type="ordered locus">Cphamn1_1477</name>
</gene>
<comment type="similarity">
    <text evidence="1">Belongs to the membrane fusion protein (MFP) (TC 8.A.1) family.</text>
</comment>
<dbReference type="HOGENOM" id="CLU_018816_14_5_10"/>
<accession>B3EJN4</accession>
<protein>
    <submittedName>
        <fullName evidence="4">Efflux transporter, RND family, MFP subunit</fullName>
    </submittedName>
</protein>
<proteinExistence type="inferred from homology"/>
<dbReference type="EMBL" id="CP001101">
    <property type="protein sequence ID" value="ACE04403.1"/>
    <property type="molecule type" value="Genomic_DNA"/>
</dbReference>
<feature type="domain" description="YknX-like C-terminal permuted SH3-like" evidence="3">
    <location>
        <begin position="318"/>
        <end position="385"/>
    </location>
</feature>
<dbReference type="Gene3D" id="2.40.50.100">
    <property type="match status" value="1"/>
</dbReference>
<dbReference type="InterPro" id="IPR058637">
    <property type="entry name" value="YknX-like_C"/>
</dbReference>
<dbReference type="NCBIfam" id="TIGR01730">
    <property type="entry name" value="RND_mfp"/>
    <property type="match status" value="1"/>
</dbReference>
<reference evidence="4" key="1">
    <citation type="submission" date="2008-06" db="EMBL/GenBank/DDBJ databases">
        <title>Complete sequence of Chlorobium phaeobacteroides BS1.</title>
        <authorList>
            <consortium name="US DOE Joint Genome Institute"/>
            <person name="Lucas S."/>
            <person name="Copeland A."/>
            <person name="Lapidus A."/>
            <person name="Glavina del Rio T."/>
            <person name="Dalin E."/>
            <person name="Tice H."/>
            <person name="Bruce D."/>
            <person name="Goodwin L."/>
            <person name="Pitluck S."/>
            <person name="Schmutz J."/>
            <person name="Larimer F."/>
            <person name="Land M."/>
            <person name="Hauser L."/>
            <person name="Kyrpides N."/>
            <person name="Ovchinnikova G."/>
            <person name="Li T."/>
            <person name="Liu Z."/>
            <person name="Zhao F."/>
            <person name="Overmann J."/>
            <person name="Bryant D.A."/>
            <person name="Richardson P."/>
        </authorList>
    </citation>
    <scope>NUCLEOTIDE SEQUENCE [LARGE SCALE GENOMIC DNA]</scope>
    <source>
        <strain evidence="4">BS1</strain>
    </source>
</reference>
<evidence type="ECO:0000256" key="2">
    <source>
        <dbReference type="SAM" id="Coils"/>
    </source>
</evidence>
<dbReference type="Gene3D" id="2.40.30.170">
    <property type="match status" value="1"/>
</dbReference>
<dbReference type="InterPro" id="IPR006143">
    <property type="entry name" value="RND_pump_MFP"/>
</dbReference>
<evidence type="ECO:0000256" key="1">
    <source>
        <dbReference type="ARBA" id="ARBA00009477"/>
    </source>
</evidence>
<dbReference type="Gene3D" id="1.10.287.470">
    <property type="entry name" value="Helix hairpin bin"/>
    <property type="match status" value="1"/>
</dbReference>
<dbReference type="SUPFAM" id="SSF111369">
    <property type="entry name" value="HlyD-like secretion proteins"/>
    <property type="match status" value="1"/>
</dbReference>
<name>B3EJN4_CHLPB</name>
<dbReference type="GO" id="GO:1990281">
    <property type="term" value="C:efflux pump complex"/>
    <property type="evidence" value="ECO:0007669"/>
    <property type="project" value="TreeGrafter"/>
</dbReference>
<keyword evidence="2" id="KW-0175">Coiled coil</keyword>
<dbReference type="GO" id="GO:0015562">
    <property type="term" value="F:efflux transmembrane transporter activity"/>
    <property type="evidence" value="ECO:0007669"/>
    <property type="project" value="TreeGrafter"/>
</dbReference>
<sequence>MKISKTQRIGAIAFLVVAAILIVVMRPSPLQVDSESVFRGELIITLDGEGSTRVRDSYTVASPVNGRVERIRLEEGEVVRKNSVVARVTSPPLNAREFEEAQARARSAEALLEAVRAGERQVEIDLRQAERKFKRYSNLYRKGAVSSETYEDARTAWQVLQKQYQAARLNVESARYDLDAARSAINQSESGTSVDISAPDSGRVLRIFEKSERVVPAGTPLFEIGDSRNIEVVIDVLSADAVKVEPGMQVQVEEWGGGTVLFGKVRTVEPAAFTKISALGIEEKRVNIIVDLADDEVKLGDNFRVQAKIVLWKGEDILQVPVSSIFRGNEGWNVFMINGSRAEIVPITIGRRGAYYAEVLDGLEEGEEVVIHPTNDLDNGMRVKVRGDGK</sequence>
<organism evidence="4">
    <name type="scientific">Chlorobium phaeobacteroides (strain BS1)</name>
    <dbReference type="NCBI Taxonomy" id="331678"/>
    <lineage>
        <taxon>Bacteria</taxon>
        <taxon>Pseudomonadati</taxon>
        <taxon>Chlorobiota</taxon>
        <taxon>Chlorobiia</taxon>
        <taxon>Chlorobiales</taxon>
        <taxon>Chlorobiaceae</taxon>
        <taxon>Chlorobium/Pelodictyon group</taxon>
        <taxon>Chlorobium</taxon>
    </lineage>
</organism>
<evidence type="ECO:0000259" key="3">
    <source>
        <dbReference type="Pfam" id="PF25989"/>
    </source>
</evidence>
<dbReference type="eggNOG" id="COG0845">
    <property type="taxonomic scope" value="Bacteria"/>
</dbReference>
<feature type="coiled-coil region" evidence="2">
    <location>
        <begin position="112"/>
        <end position="139"/>
    </location>
</feature>
<evidence type="ECO:0000313" key="4">
    <source>
        <dbReference type="EMBL" id="ACE04403.1"/>
    </source>
</evidence>
<dbReference type="AlphaFoldDB" id="B3EJN4"/>